<reference evidence="2 3" key="1">
    <citation type="submission" date="2020-04" db="EMBL/GenBank/DDBJ databases">
        <authorList>
            <person name="Alioto T."/>
            <person name="Alioto T."/>
            <person name="Gomez Garrido J."/>
        </authorList>
    </citation>
    <scope>NUCLEOTIDE SEQUENCE [LARGE SCALE GENOMIC DNA]</scope>
</reference>
<dbReference type="EMBL" id="CADEPI010000254">
    <property type="protein sequence ID" value="CAB3382010.1"/>
    <property type="molecule type" value="Genomic_DNA"/>
</dbReference>
<feature type="region of interest" description="Disordered" evidence="1">
    <location>
        <begin position="27"/>
        <end position="100"/>
    </location>
</feature>
<organism evidence="2 3">
    <name type="scientific">Cloeon dipterum</name>
    <dbReference type="NCBI Taxonomy" id="197152"/>
    <lineage>
        <taxon>Eukaryota</taxon>
        <taxon>Metazoa</taxon>
        <taxon>Ecdysozoa</taxon>
        <taxon>Arthropoda</taxon>
        <taxon>Hexapoda</taxon>
        <taxon>Insecta</taxon>
        <taxon>Pterygota</taxon>
        <taxon>Palaeoptera</taxon>
        <taxon>Ephemeroptera</taxon>
        <taxon>Pisciforma</taxon>
        <taxon>Baetidae</taxon>
        <taxon>Cloeon</taxon>
    </lineage>
</organism>
<gene>
    <name evidence="2" type="ORF">CLODIP_2_CD01079</name>
</gene>
<proteinExistence type="predicted"/>
<name>A0A8S1DI32_9INSE</name>
<dbReference type="Proteomes" id="UP000494165">
    <property type="component" value="Unassembled WGS sequence"/>
</dbReference>
<feature type="compositionally biased region" description="Basic and acidic residues" evidence="1">
    <location>
        <begin position="85"/>
        <end position="100"/>
    </location>
</feature>
<evidence type="ECO:0000313" key="2">
    <source>
        <dbReference type="EMBL" id="CAB3382010.1"/>
    </source>
</evidence>
<dbReference type="OrthoDB" id="6138650at2759"/>
<sequence>MAPKQVSRAIPVAPPCVPDITFSCTGSSKMCPPRAPEPIEGLPYLNLSPNGKKSTPPRVTFSGCDSVQEVDLPSPPPPPLLVGAESKERKQPDGREISHQDNVEGMLDRISHDLDYLLSRNAGPTEAAAPVVSKVPLRSALKKSSAGKSVKIREPTSIIFISSDSCDP</sequence>
<protein>
    <submittedName>
        <fullName evidence="2">Uncharacterized protein</fullName>
    </submittedName>
</protein>
<evidence type="ECO:0000313" key="3">
    <source>
        <dbReference type="Proteomes" id="UP000494165"/>
    </source>
</evidence>
<evidence type="ECO:0000256" key="1">
    <source>
        <dbReference type="SAM" id="MobiDB-lite"/>
    </source>
</evidence>
<keyword evidence="3" id="KW-1185">Reference proteome</keyword>
<comment type="caution">
    <text evidence="2">The sequence shown here is derived from an EMBL/GenBank/DDBJ whole genome shotgun (WGS) entry which is preliminary data.</text>
</comment>
<dbReference type="AlphaFoldDB" id="A0A8S1DI32"/>
<accession>A0A8S1DI32</accession>